<dbReference type="GO" id="GO:0005829">
    <property type="term" value="C:cytosol"/>
    <property type="evidence" value="ECO:0007669"/>
    <property type="project" value="TreeGrafter"/>
</dbReference>
<name>A0A381SUH9_9ZZZZ</name>
<dbReference type="Gene3D" id="3.60.90.10">
    <property type="entry name" value="S-adenosylmethionine decarboxylase"/>
    <property type="match status" value="1"/>
</dbReference>
<evidence type="ECO:0000313" key="9">
    <source>
        <dbReference type="EMBL" id="SVA07109.1"/>
    </source>
</evidence>
<evidence type="ECO:0000256" key="8">
    <source>
        <dbReference type="ARBA" id="ARBA00023317"/>
    </source>
</evidence>
<feature type="non-terminal residue" evidence="9">
    <location>
        <position position="1"/>
    </location>
</feature>
<keyword evidence="4" id="KW-0620">Polyamine biosynthesis</keyword>
<proteinExistence type="predicted"/>
<accession>A0A381SUH9</accession>
<evidence type="ECO:0000256" key="1">
    <source>
        <dbReference type="ARBA" id="ARBA00001928"/>
    </source>
</evidence>
<comment type="cofactor">
    <cofactor evidence="1">
        <name>pyruvate</name>
        <dbReference type="ChEBI" id="CHEBI:15361"/>
    </cofactor>
</comment>
<evidence type="ECO:0000256" key="7">
    <source>
        <dbReference type="ARBA" id="ARBA00023270"/>
    </source>
</evidence>
<evidence type="ECO:0000256" key="3">
    <source>
        <dbReference type="ARBA" id="ARBA00022813"/>
    </source>
</evidence>
<keyword evidence="5" id="KW-0865">Zymogen</keyword>
<evidence type="ECO:0000256" key="6">
    <source>
        <dbReference type="ARBA" id="ARBA00023239"/>
    </source>
</evidence>
<evidence type="ECO:0000256" key="5">
    <source>
        <dbReference type="ARBA" id="ARBA00023145"/>
    </source>
</evidence>
<evidence type="ECO:0000256" key="2">
    <source>
        <dbReference type="ARBA" id="ARBA00022793"/>
    </source>
</evidence>
<dbReference type="PANTHER" id="PTHR33866">
    <property type="entry name" value="S-ADENOSYLMETHIONINE DECARBOXYLASE PROENZYME"/>
    <property type="match status" value="1"/>
</dbReference>
<keyword evidence="6" id="KW-0456">Lyase</keyword>
<gene>
    <name evidence="9" type="ORF">METZ01_LOCUS59963</name>
</gene>
<dbReference type="InterPro" id="IPR016067">
    <property type="entry name" value="S-AdoMet_deCO2ase_core"/>
</dbReference>
<organism evidence="9">
    <name type="scientific">marine metagenome</name>
    <dbReference type="NCBI Taxonomy" id="408172"/>
    <lineage>
        <taxon>unclassified sequences</taxon>
        <taxon>metagenomes</taxon>
        <taxon>ecological metagenomes</taxon>
    </lineage>
</organism>
<keyword evidence="3" id="KW-0068">Autocatalytic cleavage</keyword>
<evidence type="ECO:0000256" key="4">
    <source>
        <dbReference type="ARBA" id="ARBA00023115"/>
    </source>
</evidence>
<dbReference type="InterPro" id="IPR003826">
    <property type="entry name" value="AdoMetDC_fam_prok"/>
</dbReference>
<keyword evidence="2" id="KW-0210">Decarboxylase</keyword>
<reference evidence="9" key="1">
    <citation type="submission" date="2018-05" db="EMBL/GenBank/DDBJ databases">
        <authorList>
            <person name="Lanie J.A."/>
            <person name="Ng W.-L."/>
            <person name="Kazmierczak K.M."/>
            <person name="Andrzejewski T.M."/>
            <person name="Davidsen T.M."/>
            <person name="Wayne K.J."/>
            <person name="Tettelin H."/>
            <person name="Glass J.I."/>
            <person name="Rusch D."/>
            <person name="Podicherti R."/>
            <person name="Tsui H.-C.T."/>
            <person name="Winkler M.E."/>
        </authorList>
    </citation>
    <scope>NUCLEOTIDE SEQUENCE</scope>
</reference>
<dbReference type="EMBL" id="UINC01003527">
    <property type="protein sequence ID" value="SVA07109.1"/>
    <property type="molecule type" value="Genomic_DNA"/>
</dbReference>
<dbReference type="PANTHER" id="PTHR33866:SF2">
    <property type="entry name" value="S-ADENOSYLMETHIONINE DECARBOXYLASE PROENZYME"/>
    <property type="match status" value="1"/>
</dbReference>
<protein>
    <recommendedName>
        <fullName evidence="10">S-adenosylmethionine decarboxylase proenzyme</fullName>
    </recommendedName>
</protein>
<dbReference type="AlphaFoldDB" id="A0A381SUH9"/>
<keyword evidence="8" id="KW-0670">Pyruvate</keyword>
<keyword evidence="7" id="KW-0704">Schiff base</keyword>
<dbReference type="SUPFAM" id="SSF56276">
    <property type="entry name" value="S-adenosylmethionine decarboxylase"/>
    <property type="match status" value="1"/>
</dbReference>
<dbReference type="Pfam" id="PF02675">
    <property type="entry name" value="AdoMet_dc"/>
    <property type="match status" value="1"/>
</dbReference>
<sequence>GGWMHLVIDGYGGDIDKMWDEDLVRNFLYDYPESLDMTRITEPNVLRYEAPKSEDSGVSGFVIIAESHISIHTFPRKDYINIDIFSCQPFNHELALEDVKELFGLTEVKTWLLDRGLEWLDERQGFAESQQQRAVLEAGGPGQYFD</sequence>
<dbReference type="GO" id="GO:0004014">
    <property type="term" value="F:adenosylmethionine decarboxylase activity"/>
    <property type="evidence" value="ECO:0007669"/>
    <property type="project" value="InterPro"/>
</dbReference>
<dbReference type="GO" id="GO:0008295">
    <property type="term" value="P:spermidine biosynthetic process"/>
    <property type="evidence" value="ECO:0007669"/>
    <property type="project" value="InterPro"/>
</dbReference>
<evidence type="ECO:0008006" key="10">
    <source>
        <dbReference type="Google" id="ProtNLM"/>
    </source>
</evidence>